<dbReference type="Proteomes" id="UP001058074">
    <property type="component" value="Unassembled WGS sequence"/>
</dbReference>
<name>A0ACB5R946_9CLOT</name>
<comment type="caution">
    <text evidence="1">The sequence shown here is derived from an EMBL/GenBank/DDBJ whole genome shotgun (WGS) entry which is preliminary data.</text>
</comment>
<reference evidence="1" key="1">
    <citation type="journal article" date="2025" name="Int. J. Syst. Evol. Microbiol.">
        <title>Inconstantimicrobium mannanitabidum sp. nov., a novel member of the family Clostridiaceae isolated from anoxic soil under the treatment of reductive soil disinfestation.</title>
        <authorList>
            <person name="Ueki A."/>
            <person name="Tonouchi A."/>
            <person name="Honma S."/>
            <person name="Kaku N."/>
            <person name="Ueki K."/>
        </authorList>
    </citation>
    <scope>NUCLEOTIDE SEQUENCE</scope>
    <source>
        <strain evidence="1">TW13</strain>
    </source>
</reference>
<keyword evidence="2" id="KW-1185">Reference proteome</keyword>
<evidence type="ECO:0000313" key="1">
    <source>
        <dbReference type="EMBL" id="GKX65718.1"/>
    </source>
</evidence>
<sequence>MAISNEKEQNKYQSTRGGEKGLSSLEAVLKGISTDGGLFVPYYIEKEKYNDLKKIFLNNVTDKVEATYEQVAFEIMKTFFTDLEEEELKACIGRAYTDKFEVKVKNNFLELYHGPTCAFKDGALLFLPQLMTEARRKLNFQNEIVILTATSGDTGKAALEGFKDIDGLKVIVFYPKNGVSKIQEMQMRTQRGNNVDVVSIDGNFDDAQKGVKEIFNDKKFNEFIEKSGYSLSSANSINVGRLIPQIVYYFYGYFQMVNKGDISLDEKINIVVPTGNFGNILAAYYGKIMGLPINKLICASNENNVLTDFFATGVYDKRRELVLTQSPSMDILVSSNLERLIYEVSGRNSELVNNLMNDLQERSIYSIPAELKSKFTHFWGGYATEEEVYASIKKVYEEKNYVIDTHTAVANVVYEKYKHNTGDTTVPLIASTASPFKFPESICKALGILQEEKDFALLDLLSEKCKLDIPHSLAELDKLPVLHSTECRKDEMRDAIKKLLNL</sequence>
<gene>
    <name evidence="1" type="primary">thrC</name>
    <name evidence="1" type="ORF">rsdtw13_09760</name>
</gene>
<dbReference type="EMBL" id="BROD01000001">
    <property type="protein sequence ID" value="GKX65718.1"/>
    <property type="molecule type" value="Genomic_DNA"/>
</dbReference>
<proteinExistence type="predicted"/>
<accession>A0ACB5R946</accession>
<organism evidence="1 2">
    <name type="scientific">Inconstantimicrobium mannanitabidum</name>
    <dbReference type="NCBI Taxonomy" id="1604901"/>
    <lineage>
        <taxon>Bacteria</taxon>
        <taxon>Bacillati</taxon>
        <taxon>Bacillota</taxon>
        <taxon>Clostridia</taxon>
        <taxon>Eubacteriales</taxon>
        <taxon>Clostridiaceae</taxon>
        <taxon>Inconstantimicrobium</taxon>
    </lineage>
</organism>
<protein>
    <submittedName>
        <fullName evidence="1">Threonine synthase</fullName>
    </submittedName>
</protein>
<evidence type="ECO:0000313" key="2">
    <source>
        <dbReference type="Proteomes" id="UP001058074"/>
    </source>
</evidence>